<comment type="caution">
    <text evidence="2">The sequence shown here is derived from an EMBL/GenBank/DDBJ whole genome shotgun (WGS) entry which is preliminary data.</text>
</comment>
<dbReference type="Proteomes" id="UP001221189">
    <property type="component" value="Unassembled WGS sequence"/>
</dbReference>
<name>A0ABT5KKC2_9BURK</name>
<accession>A0ABT5KKC2</accession>
<organism evidence="2 3">
    <name type="scientific">Roseateles albus</name>
    <dbReference type="NCBI Taxonomy" id="2987525"/>
    <lineage>
        <taxon>Bacteria</taxon>
        <taxon>Pseudomonadati</taxon>
        <taxon>Pseudomonadota</taxon>
        <taxon>Betaproteobacteria</taxon>
        <taxon>Burkholderiales</taxon>
        <taxon>Sphaerotilaceae</taxon>
        <taxon>Roseateles</taxon>
    </lineage>
</organism>
<protein>
    <submittedName>
        <fullName evidence="2">Transporter substrate-binding domain-containing protein</fullName>
    </submittedName>
</protein>
<keyword evidence="3" id="KW-1185">Reference proteome</keyword>
<dbReference type="Gene3D" id="3.40.190.10">
    <property type="entry name" value="Periplasmic binding protein-like II"/>
    <property type="match status" value="2"/>
</dbReference>
<evidence type="ECO:0000313" key="3">
    <source>
        <dbReference type="Proteomes" id="UP001221189"/>
    </source>
</evidence>
<evidence type="ECO:0000256" key="1">
    <source>
        <dbReference type="SAM" id="SignalP"/>
    </source>
</evidence>
<proteinExistence type="predicted"/>
<feature type="chain" id="PRO_5045564457" evidence="1">
    <location>
        <begin position="25"/>
        <end position="251"/>
    </location>
</feature>
<keyword evidence="1" id="KW-0732">Signal</keyword>
<dbReference type="RefSeq" id="WP_273602391.1">
    <property type="nucleotide sequence ID" value="NZ_JAQQXT010000021.1"/>
</dbReference>
<reference evidence="2 3" key="1">
    <citation type="submission" date="2022-10" db="EMBL/GenBank/DDBJ databases">
        <title>Paucibacter sp. hw1 Genome sequencing.</title>
        <authorList>
            <person name="Park S."/>
        </authorList>
    </citation>
    <scope>NUCLEOTIDE SEQUENCE [LARGE SCALE GENOMIC DNA]</scope>
    <source>
        <strain evidence="3">hw1</strain>
    </source>
</reference>
<sequence length="251" mass="27476">MFTQVSRSLFCCGLLALCVGRAFGQSAPLQLAANERLAEQWVAAQLLQEVYRRAGLAMIIEPLPPARATKATLSGLKDGEVARIRAYGESNPTLDRVEPAIYVLTSNAFSLRSRAAEIHRREDLAHYSLGAIRGVAHSSDLTEGHPATTLTQRADLLFKMLNSRRFDAALDTGINGRYVIKRQGLTDIQVSADLARYELFHYLHPKHQALASRIGAVITQMKASGEMDKLIAKAEAGLQNIDLETFTGASK</sequence>
<dbReference type="EMBL" id="JAQQXT010000021">
    <property type="protein sequence ID" value="MDC8774386.1"/>
    <property type="molecule type" value="Genomic_DNA"/>
</dbReference>
<dbReference type="SUPFAM" id="SSF53850">
    <property type="entry name" value="Periplasmic binding protein-like II"/>
    <property type="match status" value="1"/>
</dbReference>
<feature type="signal peptide" evidence="1">
    <location>
        <begin position="1"/>
        <end position="24"/>
    </location>
</feature>
<gene>
    <name evidence="2" type="ORF">PRZ03_22715</name>
</gene>
<evidence type="ECO:0000313" key="2">
    <source>
        <dbReference type="EMBL" id="MDC8774386.1"/>
    </source>
</evidence>